<dbReference type="Proteomes" id="UP000297295">
    <property type="component" value="Unassembled WGS sequence"/>
</dbReference>
<keyword evidence="2" id="KW-1185">Reference proteome</keyword>
<dbReference type="EMBL" id="PGGK01000009">
    <property type="protein sequence ID" value="TGC08522.1"/>
    <property type="molecule type" value="Genomic_DNA"/>
</dbReference>
<comment type="caution">
    <text evidence="1">The sequence shown here is derived from an EMBL/GenBank/DDBJ whole genome shotgun (WGS) entry which is preliminary data.</text>
</comment>
<protein>
    <submittedName>
        <fullName evidence="1">Uncharacterized protein</fullName>
    </submittedName>
</protein>
<name>A0A4E0QR27_9EURY</name>
<dbReference type="AlphaFoldDB" id="A0A4E0QR27"/>
<evidence type="ECO:0000313" key="2">
    <source>
        <dbReference type="Proteomes" id="UP000297295"/>
    </source>
</evidence>
<dbReference type="OrthoDB" id="139147at2157"/>
<reference evidence="1 2" key="1">
    <citation type="submission" date="2017-11" db="EMBL/GenBank/DDBJ databases">
        <title>Isolation and Characterization of Methanogenic Archaea from Saline Meromictic Lake at Siberia.</title>
        <authorList>
            <person name="Shen Y."/>
            <person name="Huang H.-H."/>
            <person name="Lai M.-C."/>
            <person name="Chen S.-C."/>
        </authorList>
    </citation>
    <scope>NUCLEOTIDE SEQUENCE [LARGE SCALE GENOMIC DNA]</scope>
    <source>
        <strain evidence="1 2">SY-01</strain>
    </source>
</reference>
<sequence length="68" mass="7580">MAEKEKAPVFCEKYCLVCKGARAGNSLCKSLQNLELKIMGRRGCIWGKARTEYYGVTPDQPIPANSKK</sequence>
<evidence type="ECO:0000313" key="1">
    <source>
        <dbReference type="EMBL" id="TGC08522.1"/>
    </source>
</evidence>
<organism evidence="1 2">
    <name type="scientific">Methanolobus halotolerans</name>
    <dbReference type="NCBI Taxonomy" id="2052935"/>
    <lineage>
        <taxon>Archaea</taxon>
        <taxon>Methanobacteriati</taxon>
        <taxon>Methanobacteriota</taxon>
        <taxon>Stenosarchaea group</taxon>
        <taxon>Methanomicrobia</taxon>
        <taxon>Methanosarcinales</taxon>
        <taxon>Methanosarcinaceae</taxon>
        <taxon>Methanolobus</taxon>
    </lineage>
</organism>
<accession>A0A4E0QR27</accession>
<proteinExistence type="predicted"/>
<dbReference type="RefSeq" id="WP_135390056.1">
    <property type="nucleotide sequence ID" value="NZ_PGGK01000009.1"/>
</dbReference>
<gene>
    <name evidence="1" type="ORF">CUN85_09415</name>
</gene>